<evidence type="ECO:0000313" key="2">
    <source>
        <dbReference type="Proteomes" id="UP000789366"/>
    </source>
</evidence>
<proteinExistence type="predicted"/>
<name>A0ACA9R1C9_9GLOM</name>
<gene>
    <name evidence="1" type="ORF">SPELUC_LOCUS15868</name>
</gene>
<comment type="caution">
    <text evidence="1">The sequence shown here is derived from an EMBL/GenBank/DDBJ whole genome shotgun (WGS) entry which is preliminary data.</text>
</comment>
<dbReference type="Proteomes" id="UP000789366">
    <property type="component" value="Unassembled WGS sequence"/>
</dbReference>
<sequence>MLTRSSVAKESTTDLENLTPYSPSKTFPEDESVEPPKKRAKRKKDSTSTKESITTLDEIFTSNEKGLEYKKVFNKLGHVERNINDSSNVLASVGSFQANIYDNEHCGDHLDIVSNFAICENIDLASGELLTCCWLHRNEDALLAIAGNSRAIYIISLALSITLKTLWGHT</sequence>
<dbReference type="EMBL" id="CAJVPW010054929">
    <property type="protein sequence ID" value="CAG8772473.1"/>
    <property type="molecule type" value="Genomic_DNA"/>
</dbReference>
<protein>
    <submittedName>
        <fullName evidence="1">17807_t:CDS:1</fullName>
    </submittedName>
</protein>
<accession>A0ACA9R1C9</accession>
<organism evidence="1 2">
    <name type="scientific">Cetraspora pellucida</name>
    <dbReference type="NCBI Taxonomy" id="1433469"/>
    <lineage>
        <taxon>Eukaryota</taxon>
        <taxon>Fungi</taxon>
        <taxon>Fungi incertae sedis</taxon>
        <taxon>Mucoromycota</taxon>
        <taxon>Glomeromycotina</taxon>
        <taxon>Glomeromycetes</taxon>
        <taxon>Diversisporales</taxon>
        <taxon>Gigasporaceae</taxon>
        <taxon>Cetraspora</taxon>
    </lineage>
</organism>
<keyword evidence="2" id="KW-1185">Reference proteome</keyword>
<feature type="non-terminal residue" evidence="1">
    <location>
        <position position="170"/>
    </location>
</feature>
<evidence type="ECO:0000313" key="1">
    <source>
        <dbReference type="EMBL" id="CAG8772473.1"/>
    </source>
</evidence>
<reference evidence="1" key="1">
    <citation type="submission" date="2021-06" db="EMBL/GenBank/DDBJ databases">
        <authorList>
            <person name="Kallberg Y."/>
            <person name="Tangrot J."/>
            <person name="Rosling A."/>
        </authorList>
    </citation>
    <scope>NUCLEOTIDE SEQUENCE</scope>
    <source>
        <strain evidence="1">28 12/20/2015</strain>
    </source>
</reference>